<sequence>MAENQSMKNQNSSDEIDLGQLFQLIGKGFDSLFKFILRVFVYLKRNIFILIGLAAIGFAVGYGLNQIVTKRQKTDVIVKPQLESKNYLYDVIDEIQANIDAKDSSFFESIGIEEVDFAGLEITVNRVIEEGTSDRDMQYLELLQSFENTDAIADIVRAELENKSSFNHRITFYYKNKELGIQFAKKVMEYINSSTYFDEVLMISRNNARGRIEQNELLLDQVDKIITNYTNNLASRNNAVSSERIILDNQEQVNIADLFEYKNLLIRDIEIKKLELAEQTEPISIINFGKSHEVQKSFFGKNLVLIPSILIVVFLFVSFLVYLNQKSKTLIL</sequence>
<dbReference type="AlphaFoldDB" id="A0A5B2TYZ9"/>
<gene>
    <name evidence="2" type="ORF">F0361_06515</name>
</gene>
<feature type="transmembrane region" description="Helical" evidence="1">
    <location>
        <begin position="303"/>
        <end position="323"/>
    </location>
</feature>
<keyword evidence="1" id="KW-0812">Transmembrane</keyword>
<organism evidence="2 3">
    <name type="scientific">Maribacter flavus</name>
    <dbReference type="NCBI Taxonomy" id="1658664"/>
    <lineage>
        <taxon>Bacteria</taxon>
        <taxon>Pseudomonadati</taxon>
        <taxon>Bacteroidota</taxon>
        <taxon>Flavobacteriia</taxon>
        <taxon>Flavobacteriales</taxon>
        <taxon>Flavobacteriaceae</taxon>
        <taxon>Maribacter</taxon>
    </lineage>
</organism>
<name>A0A5B2TYZ9_9FLAO</name>
<feature type="transmembrane region" description="Helical" evidence="1">
    <location>
        <begin position="47"/>
        <end position="64"/>
    </location>
</feature>
<evidence type="ECO:0000313" key="3">
    <source>
        <dbReference type="Proteomes" id="UP000323188"/>
    </source>
</evidence>
<keyword evidence="1" id="KW-0472">Membrane</keyword>
<reference evidence="2 3" key="1">
    <citation type="submission" date="2019-09" db="EMBL/GenBank/DDBJ databases">
        <authorList>
            <person name="Khan S.A."/>
            <person name="Jeon C.O."/>
            <person name="Chun B.H."/>
            <person name="Jeong S.E."/>
        </authorList>
    </citation>
    <scope>NUCLEOTIDE SEQUENCE [LARGE SCALE GENOMIC DNA]</scope>
    <source>
        <strain evidence="2 3">KCTC 42508</strain>
    </source>
</reference>
<evidence type="ECO:0000313" key="2">
    <source>
        <dbReference type="EMBL" id="KAA2219258.1"/>
    </source>
</evidence>
<dbReference type="Proteomes" id="UP000323188">
    <property type="component" value="Unassembled WGS sequence"/>
</dbReference>
<protein>
    <submittedName>
        <fullName evidence="2">Uncharacterized protein</fullName>
    </submittedName>
</protein>
<accession>A0A5B2TYZ9</accession>
<proteinExistence type="predicted"/>
<dbReference type="EMBL" id="VUOE01000001">
    <property type="protein sequence ID" value="KAA2219258.1"/>
    <property type="molecule type" value="Genomic_DNA"/>
</dbReference>
<keyword evidence="1" id="KW-1133">Transmembrane helix</keyword>
<evidence type="ECO:0000256" key="1">
    <source>
        <dbReference type="SAM" id="Phobius"/>
    </source>
</evidence>
<comment type="caution">
    <text evidence="2">The sequence shown here is derived from an EMBL/GenBank/DDBJ whole genome shotgun (WGS) entry which is preliminary data.</text>
</comment>